<dbReference type="AlphaFoldDB" id="A0A6V2AT90"/>
<feature type="chain" id="PRO_5036394094" evidence="2">
    <location>
        <begin position="25"/>
        <end position="161"/>
    </location>
</feature>
<sequence length="161" mass="17320">MSDGAARFLGLVLIVAVCLSLVGSFSCTFINGAGIWFRQDLNGDCTSYPSHFPFTGGVKAARAFSILTTISNFYILIWGCGLLARPKGFEGRGLICQTMFEGLKFLFIDGVTGYSLATGGNCQIAAVVFFFVANVLSCCVVKKEEEGEDDAEEPLLQEEEA</sequence>
<dbReference type="EMBL" id="HBNS01002645">
    <property type="protein sequence ID" value="CAE4582188.1"/>
    <property type="molecule type" value="Transcribed_RNA"/>
</dbReference>
<dbReference type="PROSITE" id="PS51257">
    <property type="entry name" value="PROKAR_LIPOPROTEIN"/>
    <property type="match status" value="1"/>
</dbReference>
<evidence type="ECO:0000256" key="1">
    <source>
        <dbReference type="SAM" id="Phobius"/>
    </source>
</evidence>
<name>A0A6V2AT90_9STRA</name>
<keyword evidence="1" id="KW-1133">Transmembrane helix</keyword>
<keyword evidence="2" id="KW-0732">Signal</keyword>
<reference evidence="4" key="1">
    <citation type="submission" date="2021-01" db="EMBL/GenBank/DDBJ databases">
        <authorList>
            <person name="Corre E."/>
            <person name="Pelletier E."/>
            <person name="Niang G."/>
            <person name="Scheremetjew M."/>
            <person name="Finn R."/>
            <person name="Kale V."/>
            <person name="Holt S."/>
            <person name="Cochrane G."/>
            <person name="Meng A."/>
            <person name="Brown T."/>
            <person name="Cohen L."/>
        </authorList>
    </citation>
    <scope>NUCLEOTIDE SEQUENCE</scope>
    <source>
        <strain evidence="4">GSO104</strain>
        <strain evidence="3">Pop2</strain>
    </source>
</reference>
<feature type="signal peptide" evidence="2">
    <location>
        <begin position="1"/>
        <end position="24"/>
    </location>
</feature>
<proteinExistence type="predicted"/>
<gene>
    <name evidence="4" type="ORF">DBRI00130_LOCUS2120</name>
    <name evidence="3" type="ORF">DBRI1063_LOCUS18380</name>
</gene>
<feature type="transmembrane region" description="Helical" evidence="1">
    <location>
        <begin position="63"/>
        <end position="84"/>
    </location>
</feature>
<organism evidence="4">
    <name type="scientific">Ditylum brightwellii</name>
    <dbReference type="NCBI Taxonomy" id="49249"/>
    <lineage>
        <taxon>Eukaryota</taxon>
        <taxon>Sar</taxon>
        <taxon>Stramenopiles</taxon>
        <taxon>Ochrophyta</taxon>
        <taxon>Bacillariophyta</taxon>
        <taxon>Mediophyceae</taxon>
        <taxon>Lithodesmiophycidae</taxon>
        <taxon>Lithodesmiales</taxon>
        <taxon>Lithodesmiaceae</taxon>
        <taxon>Ditylum</taxon>
    </lineage>
</organism>
<evidence type="ECO:0000313" key="4">
    <source>
        <dbReference type="EMBL" id="CAE4582188.1"/>
    </source>
</evidence>
<evidence type="ECO:0000256" key="2">
    <source>
        <dbReference type="SAM" id="SignalP"/>
    </source>
</evidence>
<protein>
    <submittedName>
        <fullName evidence="4">Uncharacterized protein</fullName>
    </submittedName>
</protein>
<evidence type="ECO:0000313" key="3">
    <source>
        <dbReference type="EMBL" id="CAD9344504.1"/>
    </source>
</evidence>
<dbReference type="EMBL" id="HBGN01028514">
    <property type="protein sequence ID" value="CAD9344504.1"/>
    <property type="molecule type" value="Transcribed_RNA"/>
</dbReference>
<keyword evidence="1" id="KW-0472">Membrane</keyword>
<accession>A0A6V2AT90</accession>
<keyword evidence="1" id="KW-0812">Transmembrane</keyword>